<dbReference type="GO" id="GO:0055085">
    <property type="term" value="P:transmembrane transport"/>
    <property type="evidence" value="ECO:0007669"/>
    <property type="project" value="InterPro"/>
</dbReference>
<keyword evidence="3 6" id="KW-0812">Transmembrane</keyword>
<sequence>MEIFEYAFMIRAFVAGIFIAILAPTLGTFVVVRRYSMLSDSLAHISLLGVALGFLFSISTTFSAIIIALLASLFIEYLRKNHNIYSDSILSIFLSSALALAIIIVSISNSFNVALFSYLFGSIVAVSKEDIWTICIFGVLSALFIINNYQKLLFVAFDEEVAKASGINVSFLNYMLVSLVAITVGLSIKIIGVLLIGALMIMPVISAMQFEKSFFITCLLAVSFAVLAVIVGLFVSFYISLPSGATIVVVSLILFILSLMLKINKKRAL</sequence>
<dbReference type="eggNOG" id="COG1108">
    <property type="taxonomic scope" value="Bacteria"/>
</dbReference>
<evidence type="ECO:0000313" key="8">
    <source>
        <dbReference type="EMBL" id="ADG92344.1"/>
    </source>
</evidence>
<keyword evidence="4 7" id="KW-1133">Transmembrane helix</keyword>
<dbReference type="PANTHER" id="PTHR30477">
    <property type="entry name" value="ABC-TRANSPORTER METAL-BINDING PROTEIN"/>
    <property type="match status" value="1"/>
</dbReference>
<evidence type="ECO:0000256" key="6">
    <source>
        <dbReference type="RuleBase" id="RU003943"/>
    </source>
</evidence>
<dbReference type="RefSeq" id="WP_013134489.1">
    <property type="nucleotide sequence ID" value="NC_014166.1"/>
</dbReference>
<evidence type="ECO:0000256" key="5">
    <source>
        <dbReference type="ARBA" id="ARBA00023136"/>
    </source>
</evidence>
<evidence type="ECO:0000313" key="9">
    <source>
        <dbReference type="Proteomes" id="UP000000939"/>
    </source>
</evidence>
<protein>
    <submittedName>
        <fullName evidence="8">ABC-3 protein</fullName>
    </submittedName>
</protein>
<dbReference type="GO" id="GO:0010043">
    <property type="term" value="P:response to zinc ion"/>
    <property type="evidence" value="ECO:0007669"/>
    <property type="project" value="TreeGrafter"/>
</dbReference>
<feature type="transmembrane region" description="Helical" evidence="7">
    <location>
        <begin position="12"/>
        <end position="32"/>
    </location>
</feature>
<dbReference type="AlphaFoldDB" id="D5V2B1"/>
<dbReference type="Proteomes" id="UP000000939">
    <property type="component" value="Chromosome"/>
</dbReference>
<dbReference type="InterPro" id="IPR037294">
    <property type="entry name" value="ABC_BtuC-like"/>
</dbReference>
<evidence type="ECO:0000256" key="4">
    <source>
        <dbReference type="ARBA" id="ARBA00022989"/>
    </source>
</evidence>
<feature type="transmembrane region" description="Helical" evidence="7">
    <location>
        <begin position="89"/>
        <end position="111"/>
    </location>
</feature>
<dbReference type="SUPFAM" id="SSF81345">
    <property type="entry name" value="ABC transporter involved in vitamin B12 uptake, BtuC"/>
    <property type="match status" value="1"/>
</dbReference>
<gene>
    <name evidence="8" type="ordered locus">Arnit_0679</name>
</gene>
<comment type="similarity">
    <text evidence="2 6">Belongs to the ABC-3 integral membrane protein family.</text>
</comment>
<keyword evidence="9" id="KW-1185">Reference proteome</keyword>
<keyword evidence="5 7" id="KW-0472">Membrane</keyword>
<dbReference type="KEGG" id="ant:Arnit_0679"/>
<feature type="transmembrane region" description="Helical" evidence="7">
    <location>
        <begin position="131"/>
        <end position="149"/>
    </location>
</feature>
<evidence type="ECO:0000256" key="3">
    <source>
        <dbReference type="ARBA" id="ARBA00022692"/>
    </source>
</evidence>
<keyword evidence="6" id="KW-0813">Transport</keyword>
<feature type="transmembrane region" description="Helical" evidence="7">
    <location>
        <begin position="245"/>
        <end position="263"/>
    </location>
</feature>
<feature type="transmembrane region" description="Helical" evidence="7">
    <location>
        <begin position="44"/>
        <end position="77"/>
    </location>
</feature>
<dbReference type="OrthoDB" id="9798540at2"/>
<feature type="transmembrane region" description="Helical" evidence="7">
    <location>
        <begin position="214"/>
        <end position="239"/>
    </location>
</feature>
<proteinExistence type="inferred from homology"/>
<evidence type="ECO:0000256" key="1">
    <source>
        <dbReference type="ARBA" id="ARBA00004141"/>
    </source>
</evidence>
<feature type="transmembrane region" description="Helical" evidence="7">
    <location>
        <begin position="188"/>
        <end position="207"/>
    </location>
</feature>
<dbReference type="InterPro" id="IPR001626">
    <property type="entry name" value="ABC_TroCD"/>
</dbReference>
<dbReference type="STRING" id="572480.Arnit_0679"/>
<dbReference type="Gene3D" id="1.10.3470.10">
    <property type="entry name" value="ABC transporter involved in vitamin B12 uptake, BtuC"/>
    <property type="match status" value="1"/>
</dbReference>
<accession>D5V2B1</accession>
<dbReference type="PANTHER" id="PTHR30477:SF0">
    <property type="entry name" value="METAL TRANSPORT SYSTEM MEMBRANE PROTEIN TM_0125-RELATED"/>
    <property type="match status" value="1"/>
</dbReference>
<reference evidence="8 9" key="1">
    <citation type="journal article" date="2010" name="Stand. Genomic Sci.">
        <title>Complete genome sequence of Arcobacter nitrofigilis type strain (CI).</title>
        <authorList>
            <person name="Pati A."/>
            <person name="Gronow S."/>
            <person name="Lapidus A."/>
            <person name="Copeland A."/>
            <person name="Glavina Del Rio T."/>
            <person name="Nolan M."/>
            <person name="Lucas S."/>
            <person name="Tice H."/>
            <person name="Cheng J.F."/>
            <person name="Han C."/>
            <person name="Chertkov O."/>
            <person name="Bruce D."/>
            <person name="Tapia R."/>
            <person name="Goodwin L."/>
            <person name="Pitluck S."/>
            <person name="Liolios K."/>
            <person name="Ivanova N."/>
            <person name="Mavromatis K."/>
            <person name="Chen A."/>
            <person name="Palaniappan K."/>
            <person name="Land M."/>
            <person name="Hauser L."/>
            <person name="Chang Y.J."/>
            <person name="Jeffries C.D."/>
            <person name="Detter J.C."/>
            <person name="Rohde M."/>
            <person name="Goker M."/>
            <person name="Bristow J."/>
            <person name="Eisen J.A."/>
            <person name="Markowitz V."/>
            <person name="Hugenholtz P."/>
            <person name="Klenk H.P."/>
            <person name="Kyrpides N.C."/>
        </authorList>
    </citation>
    <scope>NUCLEOTIDE SEQUENCE [LARGE SCALE GENOMIC DNA]</scope>
    <source>
        <strain evidence="9">ATCC 33309 / DSM 7299 / CCUG 15893 / LMG 7604 / NCTC 12251 / CI</strain>
    </source>
</reference>
<comment type="subcellular location">
    <subcellularLocation>
        <location evidence="6">Cell membrane</location>
        <topology evidence="6">Multi-pass membrane protein</topology>
    </subcellularLocation>
    <subcellularLocation>
        <location evidence="1">Membrane</location>
        <topology evidence="1">Multi-pass membrane protein</topology>
    </subcellularLocation>
</comment>
<dbReference type="HOGENOM" id="CLU_028808_3_1_7"/>
<evidence type="ECO:0000256" key="7">
    <source>
        <dbReference type="SAM" id="Phobius"/>
    </source>
</evidence>
<organism evidence="8 9">
    <name type="scientific">Arcobacter nitrofigilis (strain ATCC 33309 / DSM 7299 / CCUG 15893 / LMG 7604 / NCTC 12251 / CI)</name>
    <name type="common">Campylobacter nitrofigilis</name>
    <dbReference type="NCBI Taxonomy" id="572480"/>
    <lineage>
        <taxon>Bacteria</taxon>
        <taxon>Pseudomonadati</taxon>
        <taxon>Campylobacterota</taxon>
        <taxon>Epsilonproteobacteria</taxon>
        <taxon>Campylobacterales</taxon>
        <taxon>Arcobacteraceae</taxon>
        <taxon>Arcobacter</taxon>
    </lineage>
</organism>
<dbReference type="EMBL" id="CP001999">
    <property type="protein sequence ID" value="ADG92344.1"/>
    <property type="molecule type" value="Genomic_DNA"/>
</dbReference>
<dbReference type="Pfam" id="PF00950">
    <property type="entry name" value="ABC-3"/>
    <property type="match status" value="1"/>
</dbReference>
<name>D5V2B1_ARCNC</name>
<dbReference type="GO" id="GO:0043190">
    <property type="term" value="C:ATP-binding cassette (ABC) transporter complex"/>
    <property type="evidence" value="ECO:0007669"/>
    <property type="project" value="InterPro"/>
</dbReference>
<evidence type="ECO:0000256" key="2">
    <source>
        <dbReference type="ARBA" id="ARBA00008034"/>
    </source>
</evidence>